<dbReference type="KEGG" id="nve:5519541"/>
<dbReference type="PIRSF" id="PIRSF016521">
    <property type="entry name" value="Acyl-CoA_hydro"/>
    <property type="match status" value="1"/>
</dbReference>
<dbReference type="Pfam" id="PF04775">
    <property type="entry name" value="Bile_Hydr_Trans"/>
    <property type="match status" value="1"/>
</dbReference>
<evidence type="ECO:0000313" key="6">
    <source>
        <dbReference type="Proteomes" id="UP000001593"/>
    </source>
</evidence>
<dbReference type="InParanoid" id="A7RMP4"/>
<proteinExistence type="inferred from homology"/>
<dbReference type="InterPro" id="IPR006862">
    <property type="entry name" value="Thio_Ohase/aa_AcTrfase"/>
</dbReference>
<dbReference type="GO" id="GO:0006637">
    <property type="term" value="P:acyl-CoA metabolic process"/>
    <property type="evidence" value="ECO:0000318"/>
    <property type="project" value="GO_Central"/>
</dbReference>
<feature type="domain" description="BAAT/Acyl-CoA thioester hydrolase C-terminal" evidence="4">
    <location>
        <begin position="220"/>
        <end position="428"/>
    </location>
</feature>
<feature type="active site" description="Charge relay system" evidence="2">
    <location>
        <position position="247"/>
    </location>
</feature>
<dbReference type="STRING" id="45351.A7RMP4"/>
<dbReference type="EMBL" id="DS469520">
    <property type="protein sequence ID" value="EDO47382.1"/>
    <property type="molecule type" value="Genomic_DNA"/>
</dbReference>
<sequence length="434" mass="48458">MALQTKFRSKTTVHCSPLSSLIDDKNKITIDGLCPSSDVTIQARLQGDSKERFYSFAHYTADCEGRVDLHTQPSVGGFYRGIEPMGLLWSMMPETGQRKGLRLAKKEVTTPYKISLTVHRGHYKGDDVMFEGEAVCCTTFEKWYMGVGVRRIVITEGKIRATLFLPPGDGPFPGVLDMFGSVGGKVEYRAALLASHGFASLALAFFRYDDLTDKLEDLCLEYFIEAAEWLSNHPHVLPGGIGVTAVSKGAEIGLLLAANFKQIKAVVAISSYHCIEYSPISYRGKMTPYVPCQGEGYKFENDGSLIVKDCYMEDWDGDITENPYMIPVENTKCPILLIYGTDDSLMYVEDSAEKIMNRMDAHGKKSQVTVLMYEGAGHLIEPPYTPLCSMAYHVFKMYMKFGGEPVQHAKAQEDSWRKILGFLWKNLTSVPSKL</sequence>
<keyword evidence="6" id="KW-1185">Reference proteome</keyword>
<dbReference type="PANTHER" id="PTHR10824:SF4">
    <property type="entry name" value="ACYL-COENZYME A THIOESTERASE 1-LIKE"/>
    <property type="match status" value="1"/>
</dbReference>
<dbReference type="OMA" id="SEINDYW"/>
<protein>
    <submittedName>
        <fullName evidence="5">Uncharacterized protein</fullName>
    </submittedName>
</protein>
<dbReference type="InterPro" id="IPR014940">
    <property type="entry name" value="BAAT_C"/>
</dbReference>
<feature type="domain" description="Acyl-CoA thioester hydrolase/bile acid-CoA amino acid N-acetyltransferase" evidence="3">
    <location>
        <begin position="23"/>
        <end position="156"/>
    </location>
</feature>
<dbReference type="GO" id="GO:0047617">
    <property type="term" value="F:fatty acyl-CoA hydrolase activity"/>
    <property type="evidence" value="ECO:0000318"/>
    <property type="project" value="GO_Central"/>
</dbReference>
<reference evidence="5 6" key="1">
    <citation type="journal article" date="2007" name="Science">
        <title>Sea anemone genome reveals ancestral eumetazoan gene repertoire and genomic organization.</title>
        <authorList>
            <person name="Putnam N.H."/>
            <person name="Srivastava M."/>
            <person name="Hellsten U."/>
            <person name="Dirks B."/>
            <person name="Chapman J."/>
            <person name="Salamov A."/>
            <person name="Terry A."/>
            <person name="Shapiro H."/>
            <person name="Lindquist E."/>
            <person name="Kapitonov V.V."/>
            <person name="Jurka J."/>
            <person name="Genikhovich G."/>
            <person name="Grigoriev I.V."/>
            <person name="Lucas S.M."/>
            <person name="Steele R.E."/>
            <person name="Finnerty J.R."/>
            <person name="Technau U."/>
            <person name="Martindale M.Q."/>
            <person name="Rokhsar D.S."/>
        </authorList>
    </citation>
    <scope>NUCLEOTIDE SEQUENCE [LARGE SCALE GENOMIC DNA]</scope>
    <source>
        <strain evidence="6">CH2 X CH6</strain>
    </source>
</reference>
<dbReference type="Pfam" id="PF08840">
    <property type="entry name" value="BAAT_C"/>
    <property type="match status" value="1"/>
</dbReference>
<dbReference type="Gene3D" id="3.40.50.1820">
    <property type="entry name" value="alpha/beta hydrolase"/>
    <property type="match status" value="1"/>
</dbReference>
<evidence type="ECO:0000256" key="2">
    <source>
        <dbReference type="PIRSR" id="PIRSR016521-1"/>
    </source>
</evidence>
<dbReference type="AlphaFoldDB" id="A7RMP4"/>
<dbReference type="InterPro" id="IPR029058">
    <property type="entry name" value="AB_hydrolase_fold"/>
</dbReference>
<dbReference type="PANTHER" id="PTHR10824">
    <property type="entry name" value="ACYL-COENZYME A THIOESTERASE-RELATED"/>
    <property type="match status" value="1"/>
</dbReference>
<organism evidence="5 6">
    <name type="scientific">Nematostella vectensis</name>
    <name type="common">Starlet sea anemone</name>
    <dbReference type="NCBI Taxonomy" id="45351"/>
    <lineage>
        <taxon>Eukaryota</taxon>
        <taxon>Metazoa</taxon>
        <taxon>Cnidaria</taxon>
        <taxon>Anthozoa</taxon>
        <taxon>Hexacorallia</taxon>
        <taxon>Actiniaria</taxon>
        <taxon>Edwardsiidae</taxon>
        <taxon>Nematostella</taxon>
    </lineage>
</organism>
<accession>A7RMP4</accession>
<dbReference type="Gene3D" id="2.60.40.2240">
    <property type="entry name" value="Acyl-CoA thioester hydrolase/BAAT N-terminal domain"/>
    <property type="match status" value="1"/>
</dbReference>
<evidence type="ECO:0000259" key="3">
    <source>
        <dbReference type="Pfam" id="PF04775"/>
    </source>
</evidence>
<dbReference type="PhylomeDB" id="A7RMP4"/>
<dbReference type="HOGENOM" id="CLU_029849_4_0_1"/>
<dbReference type="eggNOG" id="ENOG502QQ8Z">
    <property type="taxonomic scope" value="Eukaryota"/>
</dbReference>
<dbReference type="Proteomes" id="UP000001593">
    <property type="component" value="Unassembled WGS sequence"/>
</dbReference>
<feature type="active site" description="Charge relay system" evidence="2">
    <location>
        <position position="378"/>
    </location>
</feature>
<evidence type="ECO:0000256" key="1">
    <source>
        <dbReference type="ARBA" id="ARBA00006538"/>
    </source>
</evidence>
<name>A7RMP4_NEMVE</name>
<dbReference type="SUPFAM" id="SSF53474">
    <property type="entry name" value="alpha/beta-Hydrolases"/>
    <property type="match status" value="1"/>
</dbReference>
<dbReference type="OrthoDB" id="6347013at2759"/>
<comment type="similarity">
    <text evidence="1">Belongs to the C/M/P thioester hydrolase family.</text>
</comment>
<dbReference type="InterPro" id="IPR016662">
    <property type="entry name" value="Acyl-CoA_thioEstase_long-chain"/>
</dbReference>
<feature type="active site" description="Charge relay system" evidence="2">
    <location>
        <position position="343"/>
    </location>
</feature>
<dbReference type="FunFam" id="2.60.40.2240:FF:000001">
    <property type="entry name" value="acyl-coenzyme A thioesterase 4"/>
    <property type="match status" value="1"/>
</dbReference>
<dbReference type="FunFam" id="3.40.50.1820:FF:000024">
    <property type="entry name" value="acyl-coenzyme A thioesterase 4"/>
    <property type="match status" value="1"/>
</dbReference>
<dbReference type="GO" id="GO:0006631">
    <property type="term" value="P:fatty acid metabolic process"/>
    <property type="evidence" value="ECO:0000318"/>
    <property type="project" value="GO_Central"/>
</dbReference>
<dbReference type="InterPro" id="IPR042490">
    <property type="entry name" value="Thio_Ohase/BAAT_N"/>
</dbReference>
<gene>
    <name evidence="5" type="ORF">NEMVEDRAFT_v1g160608</name>
</gene>
<evidence type="ECO:0000259" key="4">
    <source>
        <dbReference type="Pfam" id="PF08840"/>
    </source>
</evidence>
<evidence type="ECO:0000313" key="5">
    <source>
        <dbReference type="EMBL" id="EDO47382.1"/>
    </source>
</evidence>